<protein>
    <submittedName>
        <fullName evidence="1">Uncharacterized protein</fullName>
    </submittedName>
</protein>
<sequence>MRHWLSWIGVTHEARCSRLALFRYLHAVSIREQMQEVGLLEGAERTYWNWVKSLHLQVMRILMVRAGPERMHTVRRVGMRRTGVKVASK</sequence>
<dbReference type="AlphaFoldDB" id="A0A6M0CVS4"/>
<reference evidence="1 2" key="1">
    <citation type="submission" date="2020-02" db="EMBL/GenBank/DDBJ databases">
        <title>Broccoli isolated Pseudomonas sp.</title>
        <authorList>
            <person name="Fujikawa T."/>
            <person name="Sawada H."/>
        </authorList>
    </citation>
    <scope>NUCLEOTIDE SEQUENCE [LARGE SCALE GENOMIC DNA]</scope>
    <source>
        <strain evidence="1 2">MAFF212428</strain>
    </source>
</reference>
<comment type="caution">
    <text evidence="1">The sequence shown here is derived from an EMBL/GenBank/DDBJ whole genome shotgun (WGS) entry which is preliminary data.</text>
</comment>
<dbReference type="EMBL" id="JAAHBV010000513">
    <property type="protein sequence ID" value="NER61708.1"/>
    <property type="molecule type" value="Genomic_DNA"/>
</dbReference>
<organism evidence="1 2">
    <name type="scientific">Pseudomonas brassicae</name>
    <dbReference type="NCBI Taxonomy" id="2708063"/>
    <lineage>
        <taxon>Bacteria</taxon>
        <taxon>Pseudomonadati</taxon>
        <taxon>Pseudomonadota</taxon>
        <taxon>Gammaproteobacteria</taxon>
        <taxon>Pseudomonadales</taxon>
        <taxon>Pseudomonadaceae</taxon>
        <taxon>Pseudomonas</taxon>
    </lineage>
</organism>
<accession>A0A6M0CVS4</accession>
<evidence type="ECO:0000313" key="1">
    <source>
        <dbReference type="EMBL" id="NER61708.1"/>
    </source>
</evidence>
<dbReference type="Proteomes" id="UP000480410">
    <property type="component" value="Unassembled WGS sequence"/>
</dbReference>
<proteinExistence type="predicted"/>
<evidence type="ECO:0000313" key="2">
    <source>
        <dbReference type="Proteomes" id="UP000480410"/>
    </source>
</evidence>
<gene>
    <name evidence="1" type="ORF">G3435_20640</name>
</gene>
<name>A0A6M0CVS4_9PSED</name>